<evidence type="ECO:0000256" key="3">
    <source>
        <dbReference type="SAM" id="Phobius"/>
    </source>
</evidence>
<reference evidence="5" key="1">
    <citation type="journal article" date="2013" name="Genetics">
        <title>The draft genome and transcriptome of Panagrellus redivivus are shaped by the harsh demands of a free-living lifestyle.</title>
        <authorList>
            <person name="Srinivasan J."/>
            <person name="Dillman A.R."/>
            <person name="Macchietto M.G."/>
            <person name="Heikkinen L."/>
            <person name="Lakso M."/>
            <person name="Fracchia K.M."/>
            <person name="Antoshechkin I."/>
            <person name="Mortazavi A."/>
            <person name="Wong G."/>
            <person name="Sternberg P.W."/>
        </authorList>
    </citation>
    <scope>NUCLEOTIDE SEQUENCE [LARGE SCALE GENOMIC DNA]</scope>
    <source>
        <strain evidence="5">MT8872</strain>
    </source>
</reference>
<protein>
    <submittedName>
        <fullName evidence="6">EGF-like domain-containing protein</fullName>
    </submittedName>
</protein>
<dbReference type="PROSITE" id="PS50026">
    <property type="entry name" value="EGF_3"/>
    <property type="match status" value="1"/>
</dbReference>
<keyword evidence="3" id="KW-0472">Membrane</keyword>
<dbReference type="Gene3D" id="2.10.25.10">
    <property type="entry name" value="Laminin"/>
    <property type="match status" value="1"/>
</dbReference>
<feature type="region of interest" description="Disordered" evidence="2">
    <location>
        <begin position="380"/>
        <end position="399"/>
    </location>
</feature>
<dbReference type="AlphaFoldDB" id="A0A7E4ZUS4"/>
<organism evidence="5 6">
    <name type="scientific">Panagrellus redivivus</name>
    <name type="common">Microworm</name>
    <dbReference type="NCBI Taxonomy" id="6233"/>
    <lineage>
        <taxon>Eukaryota</taxon>
        <taxon>Metazoa</taxon>
        <taxon>Ecdysozoa</taxon>
        <taxon>Nematoda</taxon>
        <taxon>Chromadorea</taxon>
        <taxon>Rhabditida</taxon>
        <taxon>Tylenchina</taxon>
        <taxon>Panagrolaimomorpha</taxon>
        <taxon>Panagrolaimoidea</taxon>
        <taxon>Panagrolaimidae</taxon>
        <taxon>Panagrellus</taxon>
    </lineage>
</organism>
<keyword evidence="5" id="KW-1185">Reference proteome</keyword>
<keyword evidence="1" id="KW-0245">EGF-like domain</keyword>
<accession>A0A7E4ZUS4</accession>
<keyword evidence="3" id="KW-1133">Transmembrane helix</keyword>
<feature type="compositionally biased region" description="Low complexity" evidence="2">
    <location>
        <begin position="1"/>
        <end position="34"/>
    </location>
</feature>
<feature type="compositionally biased region" description="Low complexity" evidence="2">
    <location>
        <begin position="104"/>
        <end position="135"/>
    </location>
</feature>
<feature type="compositionally biased region" description="Pro residues" evidence="2">
    <location>
        <begin position="419"/>
        <end position="436"/>
    </location>
</feature>
<dbReference type="WBParaSite" id="Pan_g18527.t1">
    <property type="protein sequence ID" value="Pan_g18527.t1"/>
    <property type="gene ID" value="Pan_g18527"/>
</dbReference>
<comment type="caution">
    <text evidence="1">Lacks conserved residue(s) required for the propagation of feature annotation.</text>
</comment>
<dbReference type="InterPro" id="IPR000742">
    <property type="entry name" value="EGF"/>
</dbReference>
<evidence type="ECO:0000313" key="6">
    <source>
        <dbReference type="WBParaSite" id="Pan_g18527.t1"/>
    </source>
</evidence>
<feature type="region of interest" description="Disordered" evidence="2">
    <location>
        <begin position="406"/>
        <end position="456"/>
    </location>
</feature>
<dbReference type="Proteomes" id="UP000492821">
    <property type="component" value="Unassembled WGS sequence"/>
</dbReference>
<evidence type="ECO:0000313" key="5">
    <source>
        <dbReference type="Proteomes" id="UP000492821"/>
    </source>
</evidence>
<reference evidence="6" key="2">
    <citation type="submission" date="2020-10" db="UniProtKB">
        <authorList>
            <consortium name="WormBaseParasite"/>
        </authorList>
    </citation>
    <scope>IDENTIFICATION</scope>
</reference>
<proteinExistence type="predicted"/>
<evidence type="ECO:0000259" key="4">
    <source>
        <dbReference type="PROSITE" id="PS50026"/>
    </source>
</evidence>
<keyword evidence="3" id="KW-0812">Transmembrane</keyword>
<name>A0A7E4ZUS4_PANRE</name>
<feature type="transmembrane region" description="Helical" evidence="3">
    <location>
        <begin position="272"/>
        <end position="293"/>
    </location>
</feature>
<feature type="compositionally biased region" description="Polar residues" evidence="2">
    <location>
        <begin position="71"/>
        <end position="99"/>
    </location>
</feature>
<evidence type="ECO:0000256" key="2">
    <source>
        <dbReference type="SAM" id="MobiDB-lite"/>
    </source>
</evidence>
<evidence type="ECO:0000256" key="1">
    <source>
        <dbReference type="PROSITE-ProRule" id="PRU00076"/>
    </source>
</evidence>
<feature type="region of interest" description="Disordered" evidence="2">
    <location>
        <begin position="1"/>
        <end position="156"/>
    </location>
</feature>
<feature type="domain" description="EGF-like" evidence="4">
    <location>
        <begin position="196"/>
        <end position="238"/>
    </location>
</feature>
<sequence>MAAGLAGAAPSSSSSPTTTTVGPGVGSPVPTTAPLASSSAPDYLPRFKARIEERQRKMQQRKPVLVAPRLSETSTIDSNSKLSAFADSNSHGNENSQPSDDGVLLPGSPSSTSSESQPSLPVTAPMPMPEATTPPQIVKADSDGNPNGKTDENGEVGDFIGSIWDKMKIKLGFTPDCLNGGTKRSSGICVCRTHFSGDQCQKRECINNGTLTQTRNKNPPEEVCRCPHPQYITGNHCEIVHCMNGGRFVNGSCLCVDNWYTGQFCEHYAASWFAVLGIPLVCIAVIAFCCVICRLDFCPKRNLATGASSRSGSRHHRNRAHAEHRSASNHNLRRPPNPDRPRYHPVFYDIDERPPMIRENPLHSSQHICGLASYPEYNPALPPPSSDDFKPIEPPPSYEQAVATCSTLIPATPVHQRAPPTPNSVPPPPTYSPPRPTLAHQSSLSSTSDSSRTRGR</sequence>
<feature type="region of interest" description="Disordered" evidence="2">
    <location>
        <begin position="305"/>
        <end position="346"/>
    </location>
</feature>